<accession>A0AA41QXR8</accession>
<dbReference type="RefSeq" id="WP_243012241.1">
    <property type="nucleotide sequence ID" value="NZ_JALGAR010000003.1"/>
</dbReference>
<keyword evidence="2" id="KW-1185">Reference proteome</keyword>
<evidence type="ECO:0000313" key="2">
    <source>
        <dbReference type="Proteomes" id="UP001165341"/>
    </source>
</evidence>
<comment type="caution">
    <text evidence="1">The sequence shown here is derived from an EMBL/GenBank/DDBJ whole genome shotgun (WGS) entry which is preliminary data.</text>
</comment>
<organism evidence="1 2">
    <name type="scientific">Cryobacterium zhongshanensis</name>
    <dbReference type="NCBI Taxonomy" id="2928153"/>
    <lineage>
        <taxon>Bacteria</taxon>
        <taxon>Bacillati</taxon>
        <taxon>Actinomycetota</taxon>
        <taxon>Actinomycetes</taxon>
        <taxon>Micrococcales</taxon>
        <taxon>Microbacteriaceae</taxon>
        <taxon>Cryobacterium</taxon>
    </lineage>
</organism>
<evidence type="ECO:0000313" key="1">
    <source>
        <dbReference type="EMBL" id="MCI4658513.1"/>
    </source>
</evidence>
<proteinExistence type="predicted"/>
<name>A0AA41QXR8_9MICO</name>
<dbReference type="AlphaFoldDB" id="A0AA41QXR8"/>
<sequence>MDLTWLLVVIVLLVLFASISAIGALRRIATATEKTAADLEALLAAVQKTDIRP</sequence>
<dbReference type="Proteomes" id="UP001165341">
    <property type="component" value="Unassembled WGS sequence"/>
</dbReference>
<reference evidence="1" key="1">
    <citation type="submission" date="2022-03" db="EMBL/GenBank/DDBJ databases">
        <title>Cryobacterium sp. nov. strain ZS14-85, isolated from Antarctic soil.</title>
        <authorList>
            <person name="Li J."/>
            <person name="Niu G."/>
        </authorList>
    </citation>
    <scope>NUCLEOTIDE SEQUENCE</scope>
    <source>
        <strain evidence="1">ZS14-85</strain>
    </source>
</reference>
<protein>
    <submittedName>
        <fullName evidence="1">Uncharacterized protein</fullName>
    </submittedName>
</protein>
<gene>
    <name evidence="1" type="ORF">MQH31_11920</name>
</gene>
<dbReference type="EMBL" id="JALGAR010000003">
    <property type="protein sequence ID" value="MCI4658513.1"/>
    <property type="molecule type" value="Genomic_DNA"/>
</dbReference>